<dbReference type="AlphaFoldDB" id="A0ABD6AWW6"/>
<dbReference type="Proteomes" id="UP001597187">
    <property type="component" value="Unassembled WGS sequence"/>
</dbReference>
<evidence type="ECO:0000313" key="2">
    <source>
        <dbReference type="EMBL" id="MFD1514052.1"/>
    </source>
</evidence>
<organism evidence="2 3">
    <name type="scientific">Halomarina rubra</name>
    <dbReference type="NCBI Taxonomy" id="2071873"/>
    <lineage>
        <taxon>Archaea</taxon>
        <taxon>Methanobacteriati</taxon>
        <taxon>Methanobacteriota</taxon>
        <taxon>Stenosarchaea group</taxon>
        <taxon>Halobacteria</taxon>
        <taxon>Halobacteriales</taxon>
        <taxon>Natronomonadaceae</taxon>
        <taxon>Halomarina</taxon>
    </lineage>
</organism>
<protein>
    <submittedName>
        <fullName evidence="2">Uncharacterized protein</fullName>
    </submittedName>
</protein>
<name>A0ABD6AWW6_9EURY</name>
<reference evidence="2 3" key="1">
    <citation type="journal article" date="2019" name="Int. J. Syst. Evol. Microbiol.">
        <title>The Global Catalogue of Microorganisms (GCM) 10K type strain sequencing project: providing services to taxonomists for standard genome sequencing and annotation.</title>
        <authorList>
            <consortium name="The Broad Institute Genomics Platform"/>
            <consortium name="The Broad Institute Genome Sequencing Center for Infectious Disease"/>
            <person name="Wu L."/>
            <person name="Ma J."/>
        </authorList>
    </citation>
    <scope>NUCLEOTIDE SEQUENCE [LARGE SCALE GENOMIC DNA]</scope>
    <source>
        <strain evidence="2 3">CGMCC 1.12563</strain>
    </source>
</reference>
<sequence>MSHVVDVRQEDPDEDDEEARERVGAARSPSTSLPDTRSGGDDPVR</sequence>
<accession>A0ABD6AWW6</accession>
<dbReference type="EMBL" id="JBHUDC010000005">
    <property type="protein sequence ID" value="MFD1514052.1"/>
    <property type="molecule type" value="Genomic_DNA"/>
</dbReference>
<proteinExistence type="predicted"/>
<evidence type="ECO:0000313" key="3">
    <source>
        <dbReference type="Proteomes" id="UP001597187"/>
    </source>
</evidence>
<feature type="region of interest" description="Disordered" evidence="1">
    <location>
        <begin position="1"/>
        <end position="45"/>
    </location>
</feature>
<feature type="compositionally biased region" description="Basic and acidic residues" evidence="1">
    <location>
        <begin position="1"/>
        <end position="10"/>
    </location>
</feature>
<evidence type="ECO:0000256" key="1">
    <source>
        <dbReference type="SAM" id="MobiDB-lite"/>
    </source>
</evidence>
<gene>
    <name evidence="2" type="ORF">ACFSBT_12250</name>
</gene>
<comment type="caution">
    <text evidence="2">The sequence shown here is derived from an EMBL/GenBank/DDBJ whole genome shotgun (WGS) entry which is preliminary data.</text>
</comment>
<dbReference type="RefSeq" id="WP_250874006.1">
    <property type="nucleotide sequence ID" value="NZ_JALXFV010000005.1"/>
</dbReference>
<keyword evidence="3" id="KW-1185">Reference proteome</keyword>